<comment type="caution">
    <text evidence="2">The sequence shown here is derived from an EMBL/GenBank/DDBJ whole genome shotgun (WGS) entry which is preliminary data.</text>
</comment>
<gene>
    <name evidence="2" type="ORF">TIFTF001_042021</name>
</gene>
<evidence type="ECO:0000313" key="2">
    <source>
        <dbReference type="EMBL" id="GMN34274.1"/>
    </source>
</evidence>
<feature type="compositionally biased region" description="Basic and acidic residues" evidence="1">
    <location>
        <begin position="79"/>
        <end position="91"/>
    </location>
</feature>
<protein>
    <submittedName>
        <fullName evidence="2">Uncharacterized protein</fullName>
    </submittedName>
</protein>
<proteinExistence type="predicted"/>
<evidence type="ECO:0000313" key="3">
    <source>
        <dbReference type="Proteomes" id="UP001187192"/>
    </source>
</evidence>
<dbReference type="AlphaFoldDB" id="A0AA87ZC74"/>
<dbReference type="EMBL" id="BTGU01002120">
    <property type="protein sequence ID" value="GMN34274.1"/>
    <property type="molecule type" value="Genomic_DNA"/>
</dbReference>
<keyword evidence="3" id="KW-1185">Reference proteome</keyword>
<dbReference type="Proteomes" id="UP001187192">
    <property type="component" value="Unassembled WGS sequence"/>
</dbReference>
<reference evidence="2" key="1">
    <citation type="submission" date="2023-07" db="EMBL/GenBank/DDBJ databases">
        <title>draft genome sequence of fig (Ficus carica).</title>
        <authorList>
            <person name="Takahashi T."/>
            <person name="Nishimura K."/>
        </authorList>
    </citation>
    <scope>NUCLEOTIDE SEQUENCE</scope>
</reference>
<accession>A0AA87ZC74</accession>
<evidence type="ECO:0000256" key="1">
    <source>
        <dbReference type="SAM" id="MobiDB-lite"/>
    </source>
</evidence>
<sequence length="156" mass="17389">MWRSTAHEAVGDARNPQPSLVTISGDRLDQCSQLLIPSLSPARSCWLPTVGTREASMDGLRKENKRLFSQSEEAELEGGEEKKQPKARYLEGKSAQSSKIQYPASPQLSAFFSLSRARTRCGISPRGFELKTVPPAQGTLQRFSFEFRLNQLTKLC</sequence>
<organism evidence="2 3">
    <name type="scientific">Ficus carica</name>
    <name type="common">Common fig</name>
    <dbReference type="NCBI Taxonomy" id="3494"/>
    <lineage>
        <taxon>Eukaryota</taxon>
        <taxon>Viridiplantae</taxon>
        <taxon>Streptophyta</taxon>
        <taxon>Embryophyta</taxon>
        <taxon>Tracheophyta</taxon>
        <taxon>Spermatophyta</taxon>
        <taxon>Magnoliopsida</taxon>
        <taxon>eudicotyledons</taxon>
        <taxon>Gunneridae</taxon>
        <taxon>Pentapetalae</taxon>
        <taxon>rosids</taxon>
        <taxon>fabids</taxon>
        <taxon>Rosales</taxon>
        <taxon>Moraceae</taxon>
        <taxon>Ficeae</taxon>
        <taxon>Ficus</taxon>
    </lineage>
</organism>
<feature type="region of interest" description="Disordered" evidence="1">
    <location>
        <begin position="70"/>
        <end position="101"/>
    </location>
</feature>
<name>A0AA87ZC74_FICCA</name>